<evidence type="ECO:0000313" key="2">
    <source>
        <dbReference type="Proteomes" id="UP000714275"/>
    </source>
</evidence>
<accession>A0A9P6ZGY1</accession>
<organism evidence="1 2">
    <name type="scientific">Suillus placidus</name>
    <dbReference type="NCBI Taxonomy" id="48579"/>
    <lineage>
        <taxon>Eukaryota</taxon>
        <taxon>Fungi</taxon>
        <taxon>Dikarya</taxon>
        <taxon>Basidiomycota</taxon>
        <taxon>Agaricomycotina</taxon>
        <taxon>Agaricomycetes</taxon>
        <taxon>Agaricomycetidae</taxon>
        <taxon>Boletales</taxon>
        <taxon>Suillineae</taxon>
        <taxon>Suillaceae</taxon>
        <taxon>Suillus</taxon>
    </lineage>
</organism>
<dbReference type="Proteomes" id="UP000714275">
    <property type="component" value="Unassembled WGS sequence"/>
</dbReference>
<proteinExistence type="predicted"/>
<dbReference type="AlphaFoldDB" id="A0A9P6ZGY1"/>
<reference evidence="1" key="1">
    <citation type="journal article" date="2020" name="New Phytol.">
        <title>Comparative genomics reveals dynamic genome evolution in host specialist ectomycorrhizal fungi.</title>
        <authorList>
            <person name="Lofgren L.A."/>
            <person name="Nguyen N.H."/>
            <person name="Vilgalys R."/>
            <person name="Ruytinx J."/>
            <person name="Liao H.L."/>
            <person name="Branco S."/>
            <person name="Kuo A."/>
            <person name="LaButti K."/>
            <person name="Lipzen A."/>
            <person name="Andreopoulos W."/>
            <person name="Pangilinan J."/>
            <person name="Riley R."/>
            <person name="Hundley H."/>
            <person name="Na H."/>
            <person name="Barry K."/>
            <person name="Grigoriev I.V."/>
            <person name="Stajich J.E."/>
            <person name="Kennedy P.G."/>
        </authorList>
    </citation>
    <scope>NUCLEOTIDE SEQUENCE</scope>
    <source>
        <strain evidence="1">DOB743</strain>
    </source>
</reference>
<name>A0A9P6ZGY1_9AGAM</name>
<evidence type="ECO:0000313" key="1">
    <source>
        <dbReference type="EMBL" id="KAG1765164.1"/>
    </source>
</evidence>
<sequence length="212" mass="23602">MTIDLSAYHQDGAYCNTYPSWQGNIKLLGATTVTYSKTNGNKKLYMAGLHRTNTAYNPGGPSNHNAVPSRVVMVLAGDVRVCQVPNSGDEQQYITILLNLGEMRYKYAKLLKGAKCLQHNLKLYQCDYRWQLKLVIASSTKTPSALTLGRCTIRATGDMLESSKARLVWMRAAYGPNMQTHDGVVSFVSLSMRLFLNDSARQNLRTLGYIVP</sequence>
<protein>
    <submittedName>
        <fullName evidence="1">Uncharacterized protein</fullName>
    </submittedName>
</protein>
<comment type="caution">
    <text evidence="1">The sequence shown here is derived from an EMBL/GenBank/DDBJ whole genome shotgun (WGS) entry which is preliminary data.</text>
</comment>
<keyword evidence="2" id="KW-1185">Reference proteome</keyword>
<gene>
    <name evidence="1" type="ORF">EV702DRAFT_1051113</name>
</gene>
<dbReference type="EMBL" id="JABBWD010000112">
    <property type="protein sequence ID" value="KAG1765164.1"/>
    <property type="molecule type" value="Genomic_DNA"/>
</dbReference>